<gene>
    <name evidence="2" type="ORF">AVDCRST_MAG94-3069</name>
</gene>
<reference evidence="2" key="1">
    <citation type="submission" date="2020-02" db="EMBL/GenBank/DDBJ databases">
        <authorList>
            <person name="Meier V. D."/>
        </authorList>
    </citation>
    <scope>NUCLEOTIDE SEQUENCE</scope>
    <source>
        <strain evidence="2">AVDCRST_MAG94</strain>
    </source>
</reference>
<dbReference type="Pfam" id="PF05860">
    <property type="entry name" value="TPS"/>
    <property type="match status" value="2"/>
</dbReference>
<protein>
    <submittedName>
        <fullName evidence="2">Hemagglutinin-related protein</fullName>
    </submittedName>
</protein>
<dbReference type="SUPFAM" id="SSF51126">
    <property type="entry name" value="Pectin lyase-like"/>
    <property type="match status" value="2"/>
</dbReference>
<dbReference type="InterPro" id="IPR008638">
    <property type="entry name" value="FhaB/CdiA-like_TPS"/>
</dbReference>
<feature type="domain" description="Filamentous haemagglutinin FhaB/tRNA nuclease CdiA-like TPS" evidence="1">
    <location>
        <begin position="52"/>
        <end position="165"/>
    </location>
</feature>
<dbReference type="InterPro" id="IPR011050">
    <property type="entry name" value="Pectin_lyase_fold/virulence"/>
</dbReference>
<dbReference type="AlphaFoldDB" id="A0A6J4MDY7"/>
<organism evidence="2">
    <name type="scientific">uncultured Leptolyngbya sp</name>
    <dbReference type="NCBI Taxonomy" id="332963"/>
    <lineage>
        <taxon>Bacteria</taxon>
        <taxon>Bacillati</taxon>
        <taxon>Cyanobacteriota</taxon>
        <taxon>Cyanophyceae</taxon>
        <taxon>Leptolyngbyales</taxon>
        <taxon>Leptolyngbyaceae</taxon>
        <taxon>Leptolyngbya group</taxon>
        <taxon>Leptolyngbya</taxon>
        <taxon>environmental samples</taxon>
    </lineage>
</organism>
<dbReference type="InterPro" id="IPR007280">
    <property type="entry name" value="Peptidase_C_arc/bac"/>
</dbReference>
<dbReference type="NCBIfam" id="TIGR01901">
    <property type="entry name" value="adhes_NPXG"/>
    <property type="match status" value="1"/>
</dbReference>
<proteinExistence type="predicted"/>
<feature type="non-terminal residue" evidence="2">
    <location>
        <position position="588"/>
    </location>
</feature>
<name>A0A6J4MDY7_9CYAN</name>
<dbReference type="InterPro" id="IPR012334">
    <property type="entry name" value="Pectin_lyas_fold"/>
</dbReference>
<accession>A0A6J4MDY7</accession>
<dbReference type="EMBL" id="CADCTY010001088">
    <property type="protein sequence ID" value="CAA9356016.1"/>
    <property type="molecule type" value="Genomic_DNA"/>
</dbReference>
<sequence length="588" mass="61236">MIETPTSPSQVERHERAAGNSMNRSPLHVWVLTSSLLSIWLCTPPLTAQVVPDATLFVEERSLVSGNSTVQIDGGARRGGNLFHSFSQFSIPTGSSAYFNNAADVQNIFSRVTGGSISNINGLLRANGIANLFLLNPNGIIFGPNARLDVGGSFMASTASSIKFADGSEFSAVNPAAAPLLTISVPVGLQFNGTEGDIVVQPPTPQKPFTEVSDAGPLLGTAQPVNSATDGTSFNAISGTLDSTNDVDLYQLFLTEGVPFRASTLNGSQVDTQLFLFDGRGLGLASNDDSANTQQSTLPLNEPFLPPASGTYHLGISSYDNDPRSAQGRIFAGLLGRPRGPGAQLPLSAWDSNAGSGGGPYTITLATQTSLQVQPGRTLALVGGNVIVNQARLEAPGGQVELGGVARDGMVGLNVKGNAINLSFPEQLVRADVALSRSDIDVTGNRGSIRLFAQNIDLSDSTLLTQIPQASSLPQTATGGMELNAAGSITLRDSYLLNRLQGQGTLGSINLIAGDRISFDNSWIESSVYATGVGNAGNINITAGALSLTNRSNLQSITSGQGNTGRVTIHARDTVSFDNSTIYTVNQG</sequence>
<evidence type="ECO:0000313" key="2">
    <source>
        <dbReference type="EMBL" id="CAA9356016.1"/>
    </source>
</evidence>
<dbReference type="Gene3D" id="2.160.20.10">
    <property type="entry name" value="Single-stranded right-handed beta-helix, Pectin lyase-like"/>
    <property type="match status" value="1"/>
</dbReference>
<evidence type="ECO:0000259" key="1">
    <source>
        <dbReference type="SMART" id="SM00912"/>
    </source>
</evidence>
<dbReference type="SMART" id="SM00912">
    <property type="entry name" value="Haemagg_act"/>
    <property type="match status" value="1"/>
</dbReference>
<dbReference type="Pfam" id="PF04151">
    <property type="entry name" value="PPC"/>
    <property type="match status" value="1"/>
</dbReference>